<reference evidence="1" key="1">
    <citation type="journal article" date="2019" name="Environ. Microbiol.">
        <title>Fungal ecological strategies reflected in gene transcription - a case study of two litter decomposers.</title>
        <authorList>
            <person name="Barbi F."/>
            <person name="Kohler A."/>
            <person name="Barry K."/>
            <person name="Baskaran P."/>
            <person name="Daum C."/>
            <person name="Fauchery L."/>
            <person name="Ihrmark K."/>
            <person name="Kuo A."/>
            <person name="LaButti K."/>
            <person name="Lipzen A."/>
            <person name="Morin E."/>
            <person name="Grigoriev I.V."/>
            <person name="Henrissat B."/>
            <person name="Lindahl B."/>
            <person name="Martin F."/>
        </authorList>
    </citation>
    <scope>NUCLEOTIDE SEQUENCE</scope>
    <source>
        <strain evidence="1">JB14</strain>
    </source>
</reference>
<keyword evidence="2" id="KW-1185">Reference proteome</keyword>
<name>A0A6A4GHF2_9AGAR</name>
<dbReference type="OrthoDB" id="1681765at2759"/>
<feature type="non-terminal residue" evidence="1">
    <location>
        <position position="88"/>
    </location>
</feature>
<organism evidence="1 2">
    <name type="scientific">Gymnopus androsaceus JB14</name>
    <dbReference type="NCBI Taxonomy" id="1447944"/>
    <lineage>
        <taxon>Eukaryota</taxon>
        <taxon>Fungi</taxon>
        <taxon>Dikarya</taxon>
        <taxon>Basidiomycota</taxon>
        <taxon>Agaricomycotina</taxon>
        <taxon>Agaricomycetes</taxon>
        <taxon>Agaricomycetidae</taxon>
        <taxon>Agaricales</taxon>
        <taxon>Marasmiineae</taxon>
        <taxon>Omphalotaceae</taxon>
        <taxon>Gymnopus</taxon>
    </lineage>
</organism>
<dbReference type="AlphaFoldDB" id="A0A6A4GHF2"/>
<dbReference type="Proteomes" id="UP000799118">
    <property type="component" value="Unassembled WGS sequence"/>
</dbReference>
<proteinExistence type="predicted"/>
<accession>A0A6A4GHF2</accession>
<evidence type="ECO:0000313" key="1">
    <source>
        <dbReference type="EMBL" id="KAE9385059.1"/>
    </source>
</evidence>
<dbReference type="EMBL" id="ML770037">
    <property type="protein sequence ID" value="KAE9385059.1"/>
    <property type="molecule type" value="Genomic_DNA"/>
</dbReference>
<evidence type="ECO:0008006" key="3">
    <source>
        <dbReference type="Google" id="ProtNLM"/>
    </source>
</evidence>
<feature type="non-terminal residue" evidence="1">
    <location>
        <position position="1"/>
    </location>
</feature>
<evidence type="ECO:0000313" key="2">
    <source>
        <dbReference type="Proteomes" id="UP000799118"/>
    </source>
</evidence>
<gene>
    <name evidence="1" type="ORF">BT96DRAFT_736752</name>
</gene>
<protein>
    <recommendedName>
        <fullName evidence="3">DDE Tnp4 domain-containing protein</fullName>
    </recommendedName>
</protein>
<sequence>CVTGLSVRHVGERFQHSNETISKVCIAFSSPEFYNKFVCLPTANDPPPYLCCNRKLWPFFKGCLGAIDGSHIASAPPATDRSNSHNRK</sequence>